<dbReference type="EMBL" id="MFZI01000080">
    <property type="protein sequence ID" value="OGK17766.1"/>
    <property type="molecule type" value="Genomic_DNA"/>
</dbReference>
<organism evidence="2 3">
    <name type="scientific">Candidatus Roizmanbacteria bacterium RIFCSPHIGHO2_01_FULL_39_8</name>
    <dbReference type="NCBI Taxonomy" id="1802033"/>
    <lineage>
        <taxon>Bacteria</taxon>
        <taxon>Candidatus Roizmaniibacteriota</taxon>
    </lineage>
</organism>
<gene>
    <name evidence="2" type="ORF">A2866_02205</name>
</gene>
<dbReference type="Proteomes" id="UP000177026">
    <property type="component" value="Unassembled WGS sequence"/>
</dbReference>
<dbReference type="PANTHER" id="PTHR37298:SF1">
    <property type="entry name" value="UPF0111 PROTEIN YKAA"/>
    <property type="match status" value="1"/>
</dbReference>
<evidence type="ECO:0000313" key="3">
    <source>
        <dbReference type="Proteomes" id="UP000177026"/>
    </source>
</evidence>
<accession>A0A1F7GG04</accession>
<dbReference type="AlphaFoldDB" id="A0A1F7GG04"/>
<evidence type="ECO:0008006" key="4">
    <source>
        <dbReference type="Google" id="ProtNLM"/>
    </source>
</evidence>
<evidence type="ECO:0000313" key="2">
    <source>
        <dbReference type="EMBL" id="OGK17766.1"/>
    </source>
</evidence>
<comment type="caution">
    <text evidence="2">The sequence shown here is derived from an EMBL/GenBank/DDBJ whole genome shotgun (WGS) entry which is preliminary data.</text>
</comment>
<dbReference type="PANTHER" id="PTHR37298">
    <property type="entry name" value="UPF0111 PROTEIN YKAA"/>
    <property type="match status" value="1"/>
</dbReference>
<comment type="similarity">
    <text evidence="1">Belongs to the UPF0111 family.</text>
</comment>
<dbReference type="SUPFAM" id="SSF109755">
    <property type="entry name" value="PhoU-like"/>
    <property type="match status" value="1"/>
</dbReference>
<protein>
    <recommendedName>
        <fullName evidence="4">Phosphate transport regulator</fullName>
    </recommendedName>
</protein>
<name>A0A1F7GG04_9BACT</name>
<reference evidence="2 3" key="1">
    <citation type="journal article" date="2016" name="Nat. Commun.">
        <title>Thousands of microbial genomes shed light on interconnected biogeochemical processes in an aquifer system.</title>
        <authorList>
            <person name="Anantharaman K."/>
            <person name="Brown C.T."/>
            <person name="Hug L.A."/>
            <person name="Sharon I."/>
            <person name="Castelle C.J."/>
            <person name="Probst A.J."/>
            <person name="Thomas B.C."/>
            <person name="Singh A."/>
            <person name="Wilkins M.J."/>
            <person name="Karaoz U."/>
            <person name="Brodie E.L."/>
            <person name="Williams K.H."/>
            <person name="Hubbard S.S."/>
            <person name="Banfield J.F."/>
        </authorList>
    </citation>
    <scope>NUCLEOTIDE SEQUENCE [LARGE SCALE GENOMIC DNA]</scope>
</reference>
<dbReference type="Pfam" id="PF01865">
    <property type="entry name" value="PhoU_div"/>
    <property type="match status" value="1"/>
</dbReference>
<dbReference type="InterPro" id="IPR052912">
    <property type="entry name" value="UPF0111_domain"/>
</dbReference>
<dbReference type="InterPro" id="IPR038078">
    <property type="entry name" value="PhoU-like_sf"/>
</dbReference>
<proteinExistence type="inferred from homology"/>
<dbReference type="Gene3D" id="1.20.58.220">
    <property type="entry name" value="Phosphate transport system protein phou homolog 2, domain 2"/>
    <property type="match status" value="1"/>
</dbReference>
<sequence length="207" mass="23961">MDFFPKSIDFFKRFDALANIIHELGNLVEKLHIRSSKLVQLEKDARKMEEKADAICHQLFQEINQTFITPIDREDIYTLAVSLDDMIDLIENLASNVYTFSVKKEEKEFGAFIKLIKESCQNVTLLVKNLKHKGKAISRMRELIVKINKIENTGDGLVRKAFTSLFSNGKDPVEIIKWKDLFTTMEEILDGSEKIAHHIDEIIIKNY</sequence>
<evidence type="ECO:0000256" key="1">
    <source>
        <dbReference type="ARBA" id="ARBA00008591"/>
    </source>
</evidence>
<dbReference type="InterPro" id="IPR018445">
    <property type="entry name" value="Put_Phosphate_transp_reg"/>
</dbReference>